<keyword evidence="2" id="KW-1185">Reference proteome</keyword>
<accession>A0A183FQ80</accession>
<dbReference type="Proteomes" id="UP000050761">
    <property type="component" value="Unassembled WGS sequence"/>
</dbReference>
<name>A0A183FQ80_HELPZ</name>
<evidence type="ECO:0000313" key="3">
    <source>
        <dbReference type="WBParaSite" id="HPBE_0000986401-mRNA-1"/>
    </source>
</evidence>
<dbReference type="AlphaFoldDB" id="A0A183FQ80"/>
<reference evidence="3" key="1">
    <citation type="submission" date="2019-09" db="UniProtKB">
        <authorList>
            <consortium name="WormBaseParasite"/>
        </authorList>
    </citation>
    <scope>IDENTIFICATION</scope>
</reference>
<evidence type="ECO:0000313" key="2">
    <source>
        <dbReference type="Proteomes" id="UP000050761"/>
    </source>
</evidence>
<evidence type="ECO:0000256" key="1">
    <source>
        <dbReference type="SAM" id="MobiDB-lite"/>
    </source>
</evidence>
<protein>
    <submittedName>
        <fullName evidence="3">Ovule protein</fullName>
    </submittedName>
</protein>
<sequence length="82" mass="9534">LLMKNPRQLPTLLLLNLKPNPLQKRLTPPLNLLQLQPKKRRLPWNPRKLKATPQRLSTPLSSSPLPRLLPVSLLPIFMYKDE</sequence>
<dbReference type="WBParaSite" id="HPBE_0000986401-mRNA-1">
    <property type="protein sequence ID" value="HPBE_0000986401-mRNA-1"/>
    <property type="gene ID" value="HPBE_0000986401"/>
</dbReference>
<feature type="region of interest" description="Disordered" evidence="1">
    <location>
        <begin position="41"/>
        <end position="61"/>
    </location>
</feature>
<organism evidence="2 3">
    <name type="scientific">Heligmosomoides polygyrus</name>
    <name type="common">Parasitic roundworm</name>
    <dbReference type="NCBI Taxonomy" id="6339"/>
    <lineage>
        <taxon>Eukaryota</taxon>
        <taxon>Metazoa</taxon>
        <taxon>Ecdysozoa</taxon>
        <taxon>Nematoda</taxon>
        <taxon>Chromadorea</taxon>
        <taxon>Rhabditida</taxon>
        <taxon>Rhabditina</taxon>
        <taxon>Rhabditomorpha</taxon>
        <taxon>Strongyloidea</taxon>
        <taxon>Heligmosomidae</taxon>
        <taxon>Heligmosomoides</taxon>
    </lineage>
</organism>
<feature type="compositionally biased region" description="Basic residues" evidence="1">
    <location>
        <begin position="41"/>
        <end position="50"/>
    </location>
</feature>
<proteinExistence type="predicted"/>